<dbReference type="RefSeq" id="WP_235119580.1">
    <property type="nucleotide sequence ID" value="NZ_CP090978.1"/>
</dbReference>
<sequence length="1071" mass="113312">MSKSSYNLFSINSNKAKDIQGGEKKVMKKSLSVILSTAMALSVFSSVAFADTAAATKTSDNFTDLKDLDAATKAKFDAMISAGIFDGVSDTEFGLKDEMNRAQFAKVAALIMGLDVNKDLKDSSFSDVSADDAANGYALPYIEALKSAGVTDGYGEGTYNPAGKVTKEQLATFLVRVLGKDADAKAKTGDDTTVSDWAQGYVALALELKLFPAAEGGFDGQSNATRDLLLTGAYEAKQQYVPAGKVSVTGAKAAGVQKVEVSFNKPVDTEKAKISLKRGTVDVATTTTWSDDKKTATLTLTDVKIQEADYSVAVTGLDEASVEKTTAEFKGEKEAVKSLEFVNAGDTVAYSKKATVKVKAVNQYGETASFSAGDFSVYTTDSAATITKDSTDGTLIIKMDTKSDNSLIQGASMIPVTVYHNDTRISAQKTFKLGNQPFISKIELGDVKYNNGTGLSDKGDYLEIPVREYDQYGNTVTADQLTADSINDNLNAIVTPYEDNIDVTYDDDSEGNNRIVKLTLSDKIDKNGEYTVTVYGGSSSQTTKFNVKAAAVVTKLEFGTFTGSLAAGDGKDGTDAQYIPLIGYDASGNKLSVSDLTDDTNLKRIKISASGNVTLGDGDASIAGDQLIKTGEHAGSIKIAAVDETAENGTAYISANISEVNANDYKYINVPIGKPRVADNLTVATDSKKKGVGESDTDLILKVKDQYGADLKKIVNGHTTENGKSVTYDVYLTITPTVQANLGTVADPELQNGFLLVGKDDNAAFTSAAILGDATNKQTFTIASNDFDNFNDGFNLKTKSTIGKAEIKFELRKKIDGGTPSVIKTITKNFEGLNAKTADLTYSVSDLGATYAFLDNHSNFGNLDDLIATTYAGFKVAKEVTVSAKDSSGDDVAIPNRIQRVTTGDPNVAQATEGKTVGATTYGDIGKGYVLGNKAGTTDVTVLYKTLKDELKSVNTKITVKNEVPSVASIDGKSDKDGVTTNGTTPISIDSLMDLTVKDQYGSEYKDGNQVTYNDILNLTYAVEDVVGSGTVTVDQENGTVTIPTTVQGFTLKVVAPNGKSLSTAVTVGTN</sequence>
<evidence type="ECO:0000259" key="3">
    <source>
        <dbReference type="PROSITE" id="PS51272"/>
    </source>
</evidence>
<evidence type="ECO:0000313" key="5">
    <source>
        <dbReference type="Proteomes" id="UP001649230"/>
    </source>
</evidence>
<evidence type="ECO:0000313" key="4">
    <source>
        <dbReference type="EMBL" id="UJF33242.1"/>
    </source>
</evidence>
<keyword evidence="1 2" id="KW-0732">Signal</keyword>
<proteinExistence type="predicted"/>
<feature type="domain" description="SLH" evidence="3">
    <location>
        <begin position="125"/>
        <end position="188"/>
    </location>
</feature>
<organism evidence="4 5">
    <name type="scientific">Paenibacillus hexagrammi</name>
    <dbReference type="NCBI Taxonomy" id="2908839"/>
    <lineage>
        <taxon>Bacteria</taxon>
        <taxon>Bacillati</taxon>
        <taxon>Bacillota</taxon>
        <taxon>Bacilli</taxon>
        <taxon>Bacillales</taxon>
        <taxon>Paenibacillaceae</taxon>
        <taxon>Paenibacillus</taxon>
    </lineage>
</organism>
<protein>
    <submittedName>
        <fullName evidence="4">S-layer homology domain-containing protein</fullName>
    </submittedName>
</protein>
<dbReference type="PROSITE" id="PS51272">
    <property type="entry name" value="SLH"/>
    <property type="match status" value="2"/>
</dbReference>
<dbReference type="Pfam" id="PF00395">
    <property type="entry name" value="SLH"/>
    <property type="match status" value="1"/>
</dbReference>
<feature type="domain" description="SLH" evidence="3">
    <location>
        <begin position="58"/>
        <end position="122"/>
    </location>
</feature>
<reference evidence="4 5" key="1">
    <citation type="journal article" date="2024" name="Int. J. Syst. Evol. Microbiol.">
        <title>Paenibacillus hexagrammi sp. nov., a novel bacterium isolated from the gut content of Hexagrammos agrammus.</title>
        <authorList>
            <person name="Jung H.K."/>
            <person name="Kim D.G."/>
            <person name="Zin H."/>
            <person name="Park J."/>
            <person name="Jung H."/>
            <person name="Kim Y.O."/>
            <person name="Kong H.J."/>
            <person name="Kim J.W."/>
            <person name="Kim Y.S."/>
        </authorList>
    </citation>
    <scope>NUCLEOTIDE SEQUENCE [LARGE SCALE GENOMIC DNA]</scope>
    <source>
        <strain evidence="4 5">YPD9-1</strain>
    </source>
</reference>
<keyword evidence="5" id="KW-1185">Reference proteome</keyword>
<dbReference type="Gene3D" id="2.60.40.1220">
    <property type="match status" value="1"/>
</dbReference>
<name>A0ABY3SH98_9BACL</name>
<dbReference type="Proteomes" id="UP001649230">
    <property type="component" value="Chromosome"/>
</dbReference>
<gene>
    <name evidence="4" type="ORF">L0M14_27530</name>
</gene>
<feature type="signal peptide" evidence="2">
    <location>
        <begin position="1"/>
        <end position="50"/>
    </location>
</feature>
<dbReference type="EMBL" id="CP090978">
    <property type="protein sequence ID" value="UJF33242.1"/>
    <property type="molecule type" value="Genomic_DNA"/>
</dbReference>
<evidence type="ECO:0000256" key="2">
    <source>
        <dbReference type="SAM" id="SignalP"/>
    </source>
</evidence>
<dbReference type="InterPro" id="IPR001119">
    <property type="entry name" value="SLH_dom"/>
</dbReference>
<accession>A0ABY3SH98</accession>
<feature type="chain" id="PRO_5045857364" evidence="2">
    <location>
        <begin position="51"/>
        <end position="1071"/>
    </location>
</feature>
<evidence type="ECO:0000256" key="1">
    <source>
        <dbReference type="ARBA" id="ARBA00022729"/>
    </source>
</evidence>
<dbReference type="InterPro" id="IPR014755">
    <property type="entry name" value="Cu-Rt/internalin_Ig-like"/>
</dbReference>